<feature type="compositionally biased region" description="Basic and acidic residues" evidence="1">
    <location>
        <begin position="154"/>
        <end position="163"/>
    </location>
</feature>
<feature type="domain" description="CUE" evidence="2">
    <location>
        <begin position="277"/>
        <end position="321"/>
    </location>
</feature>
<dbReference type="InterPro" id="IPR009060">
    <property type="entry name" value="UBA-like_sf"/>
</dbReference>
<evidence type="ECO:0000256" key="1">
    <source>
        <dbReference type="SAM" id="MobiDB-lite"/>
    </source>
</evidence>
<evidence type="ECO:0000313" key="3">
    <source>
        <dbReference type="EnsemblMetazoa" id="Aqu2.1.36705_001"/>
    </source>
</evidence>
<dbReference type="EnsemblMetazoa" id="Aqu2.1.36705_001">
    <property type="protein sequence ID" value="Aqu2.1.36705_001"/>
    <property type="gene ID" value="Aqu2.1.36705"/>
</dbReference>
<protein>
    <recommendedName>
        <fullName evidence="2">CUE domain-containing protein</fullName>
    </recommendedName>
</protein>
<feature type="compositionally biased region" description="Polar residues" evidence="1">
    <location>
        <begin position="1"/>
        <end position="22"/>
    </location>
</feature>
<dbReference type="EnsemblMetazoa" id="XM_019994415.1">
    <property type="protein sequence ID" value="XP_019849974.1"/>
    <property type="gene ID" value="LOC109580860"/>
</dbReference>
<proteinExistence type="predicted"/>
<evidence type="ECO:0000313" key="4">
    <source>
        <dbReference type="Proteomes" id="UP000007879"/>
    </source>
</evidence>
<dbReference type="PROSITE" id="PS51140">
    <property type="entry name" value="CUE"/>
    <property type="match status" value="1"/>
</dbReference>
<dbReference type="InParanoid" id="A0A1X7V8T8"/>
<accession>A0A1X7V8T8</accession>
<reference evidence="3" key="2">
    <citation type="submission" date="2017-05" db="UniProtKB">
        <authorList>
            <consortium name="EnsemblMetazoa"/>
        </authorList>
    </citation>
    <scope>IDENTIFICATION</scope>
</reference>
<keyword evidence="4" id="KW-1185">Reference proteome</keyword>
<gene>
    <name evidence="3" type="primary">109580860</name>
</gene>
<dbReference type="KEGG" id="aqu:109580860"/>
<organism evidence="3">
    <name type="scientific">Amphimedon queenslandica</name>
    <name type="common">Sponge</name>
    <dbReference type="NCBI Taxonomy" id="400682"/>
    <lineage>
        <taxon>Eukaryota</taxon>
        <taxon>Metazoa</taxon>
        <taxon>Porifera</taxon>
        <taxon>Demospongiae</taxon>
        <taxon>Heteroscleromorpha</taxon>
        <taxon>Haplosclerida</taxon>
        <taxon>Niphatidae</taxon>
        <taxon>Amphimedon</taxon>
    </lineage>
</organism>
<evidence type="ECO:0000259" key="2">
    <source>
        <dbReference type="PROSITE" id="PS51140"/>
    </source>
</evidence>
<dbReference type="InterPro" id="IPR003892">
    <property type="entry name" value="CUE"/>
</dbReference>
<sequence>MASNENYSTSYERGSGSPSSYSPAIDPDFNPDMRNEYTCFLCNGYQTVIGTIIIDSVGIELIDGIGRRLELEAYDQLVSVNEPEPYSFHSLILVYPSRYVVLSHLLRKSQLVEVFKNVGLYREEPKLPFEAIGFYDPERLNEQHHSGSLDIPYEVEKEERWSSEEEEERQPRRRGGNSRTADQWSNKEEQERYMQREIATQSMLNPIQMLSSEDHARKKTVSSGEWKQLDKYHSSPAQAFNKTQPSTTQRRAVVTIKATLSPGRTEETSFPVRQVVKVDELVDQLKTLFPDHSNAKLKDYLRECGYDINDTITMILSEDQEDSST</sequence>
<dbReference type="Pfam" id="PF02845">
    <property type="entry name" value="CUE"/>
    <property type="match status" value="1"/>
</dbReference>
<name>A0A1X7V8T8_AMPQE</name>
<dbReference type="SUPFAM" id="SSF46934">
    <property type="entry name" value="UBA-like"/>
    <property type="match status" value="1"/>
</dbReference>
<dbReference type="CDD" id="cd14279">
    <property type="entry name" value="CUE"/>
    <property type="match status" value="1"/>
</dbReference>
<feature type="region of interest" description="Disordered" evidence="1">
    <location>
        <begin position="143"/>
        <end position="191"/>
    </location>
</feature>
<reference evidence="4" key="1">
    <citation type="journal article" date="2010" name="Nature">
        <title>The Amphimedon queenslandica genome and the evolution of animal complexity.</title>
        <authorList>
            <person name="Srivastava M."/>
            <person name="Simakov O."/>
            <person name="Chapman J."/>
            <person name="Fahey B."/>
            <person name="Gauthier M.E."/>
            <person name="Mitros T."/>
            <person name="Richards G.S."/>
            <person name="Conaco C."/>
            <person name="Dacre M."/>
            <person name="Hellsten U."/>
            <person name="Larroux C."/>
            <person name="Putnam N.H."/>
            <person name="Stanke M."/>
            <person name="Adamska M."/>
            <person name="Darling A."/>
            <person name="Degnan S.M."/>
            <person name="Oakley T.H."/>
            <person name="Plachetzki D.C."/>
            <person name="Zhai Y."/>
            <person name="Adamski M."/>
            <person name="Calcino A."/>
            <person name="Cummins S.F."/>
            <person name="Goodstein D.M."/>
            <person name="Harris C."/>
            <person name="Jackson D.J."/>
            <person name="Leys S.P."/>
            <person name="Shu S."/>
            <person name="Woodcroft B.J."/>
            <person name="Vervoort M."/>
            <person name="Kosik K.S."/>
            <person name="Manning G."/>
            <person name="Degnan B.M."/>
            <person name="Rokhsar D.S."/>
        </authorList>
    </citation>
    <scope>NUCLEOTIDE SEQUENCE [LARGE SCALE GENOMIC DNA]</scope>
</reference>
<feature type="region of interest" description="Disordered" evidence="1">
    <location>
        <begin position="1"/>
        <end position="27"/>
    </location>
</feature>
<dbReference type="GO" id="GO:0043130">
    <property type="term" value="F:ubiquitin binding"/>
    <property type="evidence" value="ECO:0007669"/>
    <property type="project" value="InterPro"/>
</dbReference>
<dbReference type="Proteomes" id="UP000007879">
    <property type="component" value="Unassembled WGS sequence"/>
</dbReference>
<dbReference type="AlphaFoldDB" id="A0A1X7V8T8"/>